<evidence type="ECO:0000313" key="1">
    <source>
        <dbReference type="EMBL" id="UZW75235.1"/>
    </source>
</evidence>
<sequence length="185" mass="20879">MCAAVNDQLPPIVIDVEASGFGRGSYPIEIGFVMPNGDTQCTLIKPEPSWTHWDESSEELHGITRELLAKHGKPIEEVARWLNQHLRGLTVYSDAWGNDLSWLGALFEYAEVPQLFHLDALNKLLSEEQMNSWSDTRNQVLSELNIRRHRASNDAKVIQLTYMATLPVSNGSADSMWNLDQLMSK</sequence>
<evidence type="ECO:0000313" key="2">
    <source>
        <dbReference type="Proteomes" id="UP001164472"/>
    </source>
</evidence>
<dbReference type="GO" id="GO:0003676">
    <property type="term" value="F:nucleic acid binding"/>
    <property type="evidence" value="ECO:0007669"/>
    <property type="project" value="InterPro"/>
</dbReference>
<reference evidence="1" key="1">
    <citation type="submission" date="2022-07" db="EMBL/GenBank/DDBJ databases">
        <title>Alkalimarinus sp. nov., isolated from gut of a Alitta virens.</title>
        <authorList>
            <person name="Yang A.I."/>
            <person name="Shin N.-R."/>
        </authorList>
    </citation>
    <scope>NUCLEOTIDE SEQUENCE</scope>
    <source>
        <strain evidence="1">FA028</strain>
    </source>
</reference>
<dbReference type="AlphaFoldDB" id="A0A9E8HIZ1"/>
<dbReference type="KEGG" id="asem:NNL22_01100"/>
<keyword evidence="2" id="KW-1185">Reference proteome</keyword>
<organism evidence="1 2">
    <name type="scientific">Alkalimarinus sediminis</name>
    <dbReference type="NCBI Taxonomy" id="1632866"/>
    <lineage>
        <taxon>Bacteria</taxon>
        <taxon>Pseudomonadati</taxon>
        <taxon>Pseudomonadota</taxon>
        <taxon>Gammaproteobacteria</taxon>
        <taxon>Alteromonadales</taxon>
        <taxon>Alteromonadaceae</taxon>
        <taxon>Alkalimarinus</taxon>
    </lineage>
</organism>
<protein>
    <recommendedName>
        <fullName evidence="3">Exonuclease domain-containing protein</fullName>
    </recommendedName>
</protein>
<dbReference type="RefSeq" id="WP_251810944.1">
    <property type="nucleotide sequence ID" value="NZ_CP101527.1"/>
</dbReference>
<dbReference type="Proteomes" id="UP001164472">
    <property type="component" value="Chromosome"/>
</dbReference>
<dbReference type="InterPro" id="IPR012337">
    <property type="entry name" value="RNaseH-like_sf"/>
</dbReference>
<gene>
    <name evidence="1" type="ORF">NNL22_01100</name>
</gene>
<accession>A0A9E8HIZ1</accession>
<dbReference type="EMBL" id="CP101527">
    <property type="protein sequence ID" value="UZW75235.1"/>
    <property type="molecule type" value="Genomic_DNA"/>
</dbReference>
<name>A0A9E8HIZ1_9ALTE</name>
<proteinExistence type="predicted"/>
<dbReference type="SUPFAM" id="SSF53098">
    <property type="entry name" value="Ribonuclease H-like"/>
    <property type="match status" value="1"/>
</dbReference>
<evidence type="ECO:0008006" key="3">
    <source>
        <dbReference type="Google" id="ProtNLM"/>
    </source>
</evidence>
<dbReference type="Gene3D" id="3.30.420.10">
    <property type="entry name" value="Ribonuclease H-like superfamily/Ribonuclease H"/>
    <property type="match status" value="1"/>
</dbReference>
<dbReference type="InterPro" id="IPR036397">
    <property type="entry name" value="RNaseH_sf"/>
</dbReference>